<dbReference type="Pfam" id="PF00583">
    <property type="entry name" value="Acetyltransf_1"/>
    <property type="match status" value="1"/>
</dbReference>
<evidence type="ECO:0000256" key="6">
    <source>
        <dbReference type="ARBA" id="ARBA00023136"/>
    </source>
</evidence>
<keyword evidence="10" id="KW-1185">Reference proteome</keyword>
<comment type="subcellular location">
    <subcellularLocation>
        <location evidence="1">Cell membrane</location>
        <topology evidence="1">Multi-pass membrane protein</topology>
    </subcellularLocation>
</comment>
<feature type="transmembrane region" description="Helical" evidence="7">
    <location>
        <begin position="173"/>
        <end position="196"/>
    </location>
</feature>
<evidence type="ECO:0000256" key="5">
    <source>
        <dbReference type="ARBA" id="ARBA00022989"/>
    </source>
</evidence>
<dbReference type="Gene3D" id="3.40.630.30">
    <property type="match status" value="1"/>
</dbReference>
<dbReference type="Pfam" id="PF07690">
    <property type="entry name" value="MFS_1"/>
    <property type="match status" value="1"/>
</dbReference>
<dbReference type="SUPFAM" id="SSF55729">
    <property type="entry name" value="Acyl-CoA N-acyltransferases (Nat)"/>
    <property type="match status" value="1"/>
</dbReference>
<keyword evidence="6 7" id="KW-0472">Membrane</keyword>
<evidence type="ECO:0000256" key="3">
    <source>
        <dbReference type="ARBA" id="ARBA00022475"/>
    </source>
</evidence>
<feature type="transmembrane region" description="Helical" evidence="7">
    <location>
        <begin position="374"/>
        <end position="394"/>
    </location>
</feature>
<feature type="domain" description="N-acetyltransferase" evidence="8">
    <location>
        <begin position="410"/>
        <end position="582"/>
    </location>
</feature>
<feature type="transmembrane region" description="Helical" evidence="7">
    <location>
        <begin position="347"/>
        <end position="368"/>
    </location>
</feature>
<feature type="transmembrane region" description="Helical" evidence="7">
    <location>
        <begin position="217"/>
        <end position="239"/>
    </location>
</feature>
<feature type="transmembrane region" description="Helical" evidence="7">
    <location>
        <begin position="251"/>
        <end position="273"/>
    </location>
</feature>
<organism evidence="9 10">
    <name type="scientific">Amycolatopsis minnesotensis</name>
    <dbReference type="NCBI Taxonomy" id="337894"/>
    <lineage>
        <taxon>Bacteria</taxon>
        <taxon>Bacillati</taxon>
        <taxon>Actinomycetota</taxon>
        <taxon>Actinomycetes</taxon>
        <taxon>Pseudonocardiales</taxon>
        <taxon>Pseudonocardiaceae</taxon>
        <taxon>Amycolatopsis</taxon>
    </lineage>
</organism>
<dbReference type="InterPro" id="IPR011701">
    <property type="entry name" value="MFS"/>
</dbReference>
<evidence type="ECO:0000259" key="8">
    <source>
        <dbReference type="PROSITE" id="PS51186"/>
    </source>
</evidence>
<evidence type="ECO:0000256" key="1">
    <source>
        <dbReference type="ARBA" id="ARBA00004651"/>
    </source>
</evidence>
<evidence type="ECO:0000256" key="4">
    <source>
        <dbReference type="ARBA" id="ARBA00022692"/>
    </source>
</evidence>
<dbReference type="PANTHER" id="PTHR23517">
    <property type="entry name" value="RESISTANCE PROTEIN MDTM, PUTATIVE-RELATED-RELATED"/>
    <property type="match status" value="1"/>
</dbReference>
<feature type="transmembrane region" description="Helical" evidence="7">
    <location>
        <begin position="55"/>
        <end position="77"/>
    </location>
</feature>
<feature type="transmembrane region" description="Helical" evidence="7">
    <location>
        <begin position="144"/>
        <end position="167"/>
    </location>
</feature>
<keyword evidence="5 7" id="KW-1133">Transmembrane helix</keyword>
<evidence type="ECO:0000313" key="9">
    <source>
        <dbReference type="EMBL" id="GAA1993970.1"/>
    </source>
</evidence>
<feature type="transmembrane region" description="Helical" evidence="7">
    <location>
        <begin position="109"/>
        <end position="132"/>
    </location>
</feature>
<dbReference type="PANTHER" id="PTHR23517:SF2">
    <property type="entry name" value="MULTIDRUG RESISTANCE PROTEIN MDTH"/>
    <property type="match status" value="1"/>
</dbReference>
<dbReference type="InterPro" id="IPR000182">
    <property type="entry name" value="GNAT_dom"/>
</dbReference>
<feature type="transmembrane region" description="Helical" evidence="7">
    <location>
        <begin position="285"/>
        <end position="306"/>
    </location>
</feature>
<proteinExistence type="predicted"/>
<dbReference type="InterPro" id="IPR016181">
    <property type="entry name" value="Acyl_CoA_acyltransferase"/>
</dbReference>
<dbReference type="CDD" id="cd04301">
    <property type="entry name" value="NAT_SF"/>
    <property type="match status" value="1"/>
</dbReference>
<dbReference type="EMBL" id="BAAANN010000076">
    <property type="protein sequence ID" value="GAA1993970.1"/>
    <property type="molecule type" value="Genomic_DNA"/>
</dbReference>
<accession>A0ABP5EEF9</accession>
<dbReference type="Proteomes" id="UP001501116">
    <property type="component" value="Unassembled WGS sequence"/>
</dbReference>
<keyword evidence="2" id="KW-0813">Transport</keyword>
<dbReference type="SUPFAM" id="SSF103473">
    <property type="entry name" value="MFS general substrate transporter"/>
    <property type="match status" value="1"/>
</dbReference>
<keyword evidence="3" id="KW-1003">Cell membrane</keyword>
<sequence>MNISAVKTRTPDSASRRNRMALLLALGIDNFGSGLFLPLPVVYATRIAGLPIGEAGAIITIGTTAGLAIPPIAGRFVDRFGPRAVVICAQFVQAAAALAYFAAEGPLLVLIGAVLLAAGQQAFYSSLFALIGDTAGPGPKDHTFALAGMVRSAAFGLGGLCVGALLAGAGPSGFRLAVAADAISFLAAGALLLTMLRLPHTCHRSGHASLNVLRNRPYLALIVVSALFGLAVDFFLVGIPVYVLETLRGPSWLPGAMVALVTAVGCLAATSAVRATRRLSRTTAMACGAALAVLWCLASGVAVWVPPESRPVFLLATTVLIAASNLMGARANALAEAAAPRPLRGRYLAAFQYAFTAAGVAAPGIVALFSVASWLPWLIVGACGAVAGIALVPLSRYLPVHAVNGHTAPMMIRPATPADADAIGEIHVRSWQAAYAGLVPAAYLDGMSVPSRQSYWRNRLDGTDARAAGSATFVAENGDTVIGFGACGPSHDRDADGHLGALYVLSLHPAHWRGGTGTLLHDRIITALRAAGHERATLWVLDGNTAARTFYEKQGWTWDGTVRTEPIGDSPPLTEVRYTRAL</sequence>
<feature type="transmembrane region" description="Helical" evidence="7">
    <location>
        <begin position="21"/>
        <end position="43"/>
    </location>
</feature>
<dbReference type="InterPro" id="IPR036259">
    <property type="entry name" value="MFS_trans_sf"/>
</dbReference>
<dbReference type="PROSITE" id="PS51186">
    <property type="entry name" value="GNAT"/>
    <property type="match status" value="1"/>
</dbReference>
<dbReference type="Gene3D" id="1.20.1250.20">
    <property type="entry name" value="MFS general substrate transporter like domains"/>
    <property type="match status" value="1"/>
</dbReference>
<feature type="transmembrane region" description="Helical" evidence="7">
    <location>
        <begin position="84"/>
        <end position="103"/>
    </location>
</feature>
<evidence type="ECO:0000256" key="7">
    <source>
        <dbReference type="SAM" id="Phobius"/>
    </source>
</evidence>
<evidence type="ECO:0000313" key="10">
    <source>
        <dbReference type="Proteomes" id="UP001501116"/>
    </source>
</evidence>
<evidence type="ECO:0000256" key="2">
    <source>
        <dbReference type="ARBA" id="ARBA00022448"/>
    </source>
</evidence>
<protein>
    <recommendedName>
        <fullName evidence="8">N-acetyltransferase domain-containing protein</fullName>
    </recommendedName>
</protein>
<name>A0ABP5EEF9_9PSEU</name>
<comment type="caution">
    <text evidence="9">The sequence shown here is derived from an EMBL/GenBank/DDBJ whole genome shotgun (WGS) entry which is preliminary data.</text>
</comment>
<keyword evidence="4 7" id="KW-0812">Transmembrane</keyword>
<feature type="transmembrane region" description="Helical" evidence="7">
    <location>
        <begin position="312"/>
        <end position="335"/>
    </location>
</feature>
<gene>
    <name evidence="9" type="ORF">GCM10009754_86680</name>
</gene>
<reference evidence="10" key="1">
    <citation type="journal article" date="2019" name="Int. J. Syst. Evol. Microbiol.">
        <title>The Global Catalogue of Microorganisms (GCM) 10K type strain sequencing project: providing services to taxonomists for standard genome sequencing and annotation.</title>
        <authorList>
            <consortium name="The Broad Institute Genomics Platform"/>
            <consortium name="The Broad Institute Genome Sequencing Center for Infectious Disease"/>
            <person name="Wu L."/>
            <person name="Ma J."/>
        </authorList>
    </citation>
    <scope>NUCLEOTIDE SEQUENCE [LARGE SCALE GENOMIC DNA]</scope>
    <source>
        <strain evidence="10">JCM 14545</strain>
    </source>
</reference>
<dbReference type="InterPro" id="IPR050171">
    <property type="entry name" value="MFS_Transporters"/>
</dbReference>